<sequence>STEVDGTLNVVSGVEWKDDLKDKSSTYFKNVSSVVAIEINEIYANEKDFVYVFVTGFRLSKNKVVVEFKLVWRKKISNPLERLQSETKDGKLGKLGIEKNSVKEKTPPTVSSNDTSYFGLHKAVFIVVVCLVSLLAPRILSE</sequence>
<evidence type="ECO:0000313" key="1">
    <source>
        <dbReference type="EMBL" id="CAB4039873.1"/>
    </source>
</evidence>
<dbReference type="PROSITE" id="PS50024">
    <property type="entry name" value="SEA"/>
    <property type="match status" value="1"/>
</dbReference>
<comment type="caution">
    <text evidence="1">The sequence shown here is derived from an EMBL/GenBank/DDBJ whole genome shotgun (WGS) entry which is preliminary data.</text>
</comment>
<dbReference type="Gene3D" id="3.30.70.960">
    <property type="entry name" value="SEA domain"/>
    <property type="match status" value="1"/>
</dbReference>
<dbReference type="Pfam" id="PF01390">
    <property type="entry name" value="SEA"/>
    <property type="match status" value="1"/>
</dbReference>
<feature type="non-terminal residue" evidence="1">
    <location>
        <position position="142"/>
    </location>
</feature>
<dbReference type="SUPFAM" id="SSF82671">
    <property type="entry name" value="SEA domain"/>
    <property type="match status" value="1"/>
</dbReference>
<proteinExistence type="predicted"/>
<name>A0A6S7LP49_PARCT</name>
<gene>
    <name evidence="1" type="ORF">PACLA_8A037332</name>
</gene>
<dbReference type="Proteomes" id="UP001152795">
    <property type="component" value="Unassembled WGS sequence"/>
</dbReference>
<dbReference type="AlphaFoldDB" id="A0A6S7LP49"/>
<evidence type="ECO:0000313" key="2">
    <source>
        <dbReference type="Proteomes" id="UP001152795"/>
    </source>
</evidence>
<dbReference type="EMBL" id="CACRXK020025989">
    <property type="protein sequence ID" value="CAB4039873.1"/>
    <property type="molecule type" value="Genomic_DNA"/>
</dbReference>
<reference evidence="1" key="1">
    <citation type="submission" date="2020-04" db="EMBL/GenBank/DDBJ databases">
        <authorList>
            <person name="Alioto T."/>
            <person name="Alioto T."/>
            <person name="Gomez Garrido J."/>
        </authorList>
    </citation>
    <scope>NUCLEOTIDE SEQUENCE</scope>
    <source>
        <strain evidence="1">A484AB</strain>
    </source>
</reference>
<protein>
    <submittedName>
        <fullName evidence="1">Uncharacterized protein</fullName>
    </submittedName>
</protein>
<accession>A0A6S7LP49</accession>
<dbReference type="InterPro" id="IPR036364">
    <property type="entry name" value="SEA_dom_sf"/>
</dbReference>
<organism evidence="1 2">
    <name type="scientific">Paramuricea clavata</name>
    <name type="common">Red gorgonian</name>
    <name type="synonym">Violescent sea-whip</name>
    <dbReference type="NCBI Taxonomy" id="317549"/>
    <lineage>
        <taxon>Eukaryota</taxon>
        <taxon>Metazoa</taxon>
        <taxon>Cnidaria</taxon>
        <taxon>Anthozoa</taxon>
        <taxon>Octocorallia</taxon>
        <taxon>Malacalcyonacea</taxon>
        <taxon>Plexauridae</taxon>
        <taxon>Paramuricea</taxon>
    </lineage>
</organism>
<dbReference type="InterPro" id="IPR000082">
    <property type="entry name" value="SEA_dom"/>
</dbReference>
<keyword evidence="2" id="KW-1185">Reference proteome</keyword>
<dbReference type="OrthoDB" id="5988556at2759"/>